<feature type="compositionally biased region" description="Polar residues" evidence="1">
    <location>
        <begin position="141"/>
        <end position="150"/>
    </location>
</feature>
<evidence type="ECO:0000313" key="2">
    <source>
        <dbReference type="EMBL" id="MXU94521.1"/>
    </source>
</evidence>
<organism evidence="2">
    <name type="scientific">Ixodes ricinus</name>
    <name type="common">Common tick</name>
    <name type="synonym">Acarus ricinus</name>
    <dbReference type="NCBI Taxonomy" id="34613"/>
    <lineage>
        <taxon>Eukaryota</taxon>
        <taxon>Metazoa</taxon>
        <taxon>Ecdysozoa</taxon>
        <taxon>Arthropoda</taxon>
        <taxon>Chelicerata</taxon>
        <taxon>Arachnida</taxon>
        <taxon>Acari</taxon>
        <taxon>Parasitiformes</taxon>
        <taxon>Ixodida</taxon>
        <taxon>Ixodoidea</taxon>
        <taxon>Ixodidae</taxon>
        <taxon>Ixodinae</taxon>
        <taxon>Ixodes</taxon>
    </lineage>
</organism>
<sequence>MSFTVIAPRGGCVVRLVQAVTADLGAATARLIARTSAMSWTALFAVPTEHCAARRPPPATTPSTSAVTTSSTVRMERMNRAACLAASGRLCVPRGSAATAHQTAATVSPTASTTRMKLAVDPTSAARNGVPTCVEMEGASRRTQSVTGSPTVPMAATSMDASTTA</sequence>
<feature type="region of interest" description="Disordered" evidence="1">
    <location>
        <begin position="137"/>
        <end position="165"/>
    </location>
</feature>
<dbReference type="AlphaFoldDB" id="A0A6B0UYD5"/>
<feature type="compositionally biased region" description="Low complexity" evidence="1">
    <location>
        <begin position="61"/>
        <end position="72"/>
    </location>
</feature>
<protein>
    <submittedName>
        <fullName evidence="2">Putative secreted protein</fullName>
    </submittedName>
</protein>
<feature type="region of interest" description="Disordered" evidence="1">
    <location>
        <begin position="52"/>
        <end position="72"/>
    </location>
</feature>
<evidence type="ECO:0000256" key="1">
    <source>
        <dbReference type="SAM" id="MobiDB-lite"/>
    </source>
</evidence>
<name>A0A6B0UYD5_IXORI</name>
<accession>A0A6B0UYD5</accession>
<reference evidence="2" key="1">
    <citation type="submission" date="2019-12" db="EMBL/GenBank/DDBJ databases">
        <title>An insight into the sialome of adult female Ixodes ricinus ticks feeding for 6 days.</title>
        <authorList>
            <person name="Perner J."/>
            <person name="Ribeiro J.M.C."/>
        </authorList>
    </citation>
    <scope>NUCLEOTIDE SEQUENCE</scope>
    <source>
        <strain evidence="2">Semi-engorged</strain>
        <tissue evidence="2">Salivary glands</tissue>
    </source>
</reference>
<dbReference type="EMBL" id="GIFC01012438">
    <property type="protein sequence ID" value="MXU94521.1"/>
    <property type="molecule type" value="Transcribed_RNA"/>
</dbReference>
<feature type="compositionally biased region" description="Low complexity" evidence="1">
    <location>
        <begin position="154"/>
        <end position="165"/>
    </location>
</feature>
<proteinExistence type="predicted"/>